<proteinExistence type="predicted"/>
<protein>
    <submittedName>
        <fullName evidence="1">Uncharacterized protein</fullName>
    </submittedName>
</protein>
<dbReference type="Proteomes" id="UP000475532">
    <property type="component" value="Unassembled WGS sequence"/>
</dbReference>
<organism evidence="1 2">
    <name type="scientific">Actinomadura bangladeshensis</name>
    <dbReference type="NCBI Taxonomy" id="453573"/>
    <lineage>
        <taxon>Bacteria</taxon>
        <taxon>Bacillati</taxon>
        <taxon>Actinomycetota</taxon>
        <taxon>Actinomycetes</taxon>
        <taxon>Streptosporangiales</taxon>
        <taxon>Thermomonosporaceae</taxon>
        <taxon>Actinomadura</taxon>
    </lineage>
</organism>
<dbReference type="EMBL" id="JAAGLI010001220">
    <property type="protein sequence ID" value="NEA29692.1"/>
    <property type="molecule type" value="Genomic_DNA"/>
</dbReference>
<dbReference type="AlphaFoldDB" id="A0A6L9QXM3"/>
<name>A0A6L9QXM3_9ACTN</name>
<sequence length="88" mass="9633">MPMDMPMDMPTPGRGAARATCDYEIRIKGRVGASLRLAFEELSVTLNPGETVLRGRDLDQAALYGILDRVQALGFELVAVRRLPPAPH</sequence>
<reference evidence="1 2" key="1">
    <citation type="submission" date="2020-01" db="EMBL/GenBank/DDBJ databases">
        <title>Insect and environment-associated Actinomycetes.</title>
        <authorList>
            <person name="Currrie C."/>
            <person name="Chevrette M."/>
            <person name="Carlson C."/>
            <person name="Stubbendieck R."/>
            <person name="Wendt-Pienkowski E."/>
        </authorList>
    </citation>
    <scope>NUCLEOTIDE SEQUENCE [LARGE SCALE GENOMIC DNA]</scope>
    <source>
        <strain evidence="1 2">SID10258</strain>
    </source>
</reference>
<dbReference type="RefSeq" id="WP_163064369.1">
    <property type="nucleotide sequence ID" value="NZ_JAAGLI010001220.1"/>
</dbReference>
<evidence type="ECO:0000313" key="1">
    <source>
        <dbReference type="EMBL" id="NEA29692.1"/>
    </source>
</evidence>
<accession>A0A6L9QXM3</accession>
<gene>
    <name evidence="1" type="ORF">G3I70_45405</name>
</gene>
<evidence type="ECO:0000313" key="2">
    <source>
        <dbReference type="Proteomes" id="UP000475532"/>
    </source>
</evidence>
<comment type="caution">
    <text evidence="1">The sequence shown here is derived from an EMBL/GenBank/DDBJ whole genome shotgun (WGS) entry which is preliminary data.</text>
</comment>